<keyword evidence="3" id="KW-1133">Transmembrane helix</keyword>
<evidence type="ECO:0000256" key="1">
    <source>
        <dbReference type="ARBA" id="ARBA00022737"/>
    </source>
</evidence>
<name>A0A397SH57_9GLOM</name>
<gene>
    <name evidence="4" type="ORF">C1645_880431</name>
</gene>
<keyword evidence="3" id="KW-0812">Transmembrane</keyword>
<comment type="caution">
    <text evidence="4">The sequence shown here is derived from an EMBL/GenBank/DDBJ whole genome shotgun (WGS) entry which is preliminary data.</text>
</comment>
<keyword evidence="2" id="KW-0175">Coiled coil</keyword>
<protein>
    <recommendedName>
        <fullName evidence="6">Ion transport domain-containing protein</fullName>
    </recommendedName>
</protein>
<keyword evidence="1" id="KW-0677">Repeat</keyword>
<proteinExistence type="predicted"/>
<feature type="coiled-coil region" evidence="2">
    <location>
        <begin position="1345"/>
        <end position="1379"/>
    </location>
</feature>
<reference evidence="4 5" key="1">
    <citation type="submission" date="2018-06" db="EMBL/GenBank/DDBJ databases">
        <title>Comparative genomics reveals the genomic features of Rhizophagus irregularis, R. cerebriforme, R. diaphanum and Gigaspora rosea, and their symbiotic lifestyle signature.</title>
        <authorList>
            <person name="Morin E."/>
            <person name="San Clemente H."/>
            <person name="Chen E.C.H."/>
            <person name="De La Providencia I."/>
            <person name="Hainaut M."/>
            <person name="Kuo A."/>
            <person name="Kohler A."/>
            <person name="Murat C."/>
            <person name="Tang N."/>
            <person name="Roy S."/>
            <person name="Loubradou J."/>
            <person name="Henrissat B."/>
            <person name="Grigoriev I.V."/>
            <person name="Corradi N."/>
            <person name="Roux C."/>
            <person name="Martin F.M."/>
        </authorList>
    </citation>
    <scope>NUCLEOTIDE SEQUENCE [LARGE SCALE GENOMIC DNA]</scope>
    <source>
        <strain evidence="4 5">DAOM 227022</strain>
    </source>
</reference>
<dbReference type="PANTHER" id="PTHR10582">
    <property type="entry name" value="TRANSIENT RECEPTOR POTENTIAL ION CHANNEL PROTEIN"/>
    <property type="match status" value="1"/>
</dbReference>
<dbReference type="GO" id="GO:0005216">
    <property type="term" value="F:monoatomic ion channel activity"/>
    <property type="evidence" value="ECO:0007669"/>
    <property type="project" value="InterPro"/>
</dbReference>
<feature type="transmembrane region" description="Helical" evidence="3">
    <location>
        <begin position="1116"/>
        <end position="1136"/>
    </location>
</feature>
<keyword evidence="3" id="KW-0472">Membrane</keyword>
<organism evidence="4 5">
    <name type="scientific">Glomus cerebriforme</name>
    <dbReference type="NCBI Taxonomy" id="658196"/>
    <lineage>
        <taxon>Eukaryota</taxon>
        <taxon>Fungi</taxon>
        <taxon>Fungi incertae sedis</taxon>
        <taxon>Mucoromycota</taxon>
        <taxon>Glomeromycotina</taxon>
        <taxon>Glomeromycetes</taxon>
        <taxon>Glomerales</taxon>
        <taxon>Glomeraceae</taxon>
        <taxon>Glomus</taxon>
    </lineage>
</organism>
<evidence type="ECO:0000313" key="5">
    <source>
        <dbReference type="Proteomes" id="UP000265703"/>
    </source>
</evidence>
<feature type="transmembrane region" description="Helical" evidence="3">
    <location>
        <begin position="1181"/>
        <end position="1202"/>
    </location>
</feature>
<dbReference type="SUPFAM" id="SSF101908">
    <property type="entry name" value="Putative isomerase YbhE"/>
    <property type="match status" value="1"/>
</dbReference>
<dbReference type="InterPro" id="IPR024862">
    <property type="entry name" value="TRPV"/>
</dbReference>
<dbReference type="Proteomes" id="UP000265703">
    <property type="component" value="Unassembled WGS sequence"/>
</dbReference>
<dbReference type="GO" id="GO:0098703">
    <property type="term" value="P:calcium ion import across plasma membrane"/>
    <property type="evidence" value="ECO:0007669"/>
    <property type="project" value="TreeGrafter"/>
</dbReference>
<evidence type="ECO:0000313" key="4">
    <source>
        <dbReference type="EMBL" id="RIA83535.1"/>
    </source>
</evidence>
<dbReference type="EMBL" id="QKYT01000563">
    <property type="protein sequence ID" value="RIA83535.1"/>
    <property type="molecule type" value="Genomic_DNA"/>
</dbReference>
<sequence>MSLEINEKVCIRCSKNINDGELCVTSYCSRNCQKEDWKNSKNSNNEKNDLDIEEPSYTVITRLQEIMLVAKVKPKGVLLNSNIIHQQTFDTYLNSSLEVNLPSHSHPANLSFTSSASNEYFASFFVIQDSPTVKITVYQFKLDQICIYWQGDFPLSADEKYVEVVDTDGIGKLELQGSLMNDGETLFLHISPDYSHCLHLLIKDKGNTISWVHLERKGRQFKCEDYQFSDDEQYLFIIGAAEVNATQTTLTYPVEAYSTTSWDMFKKWKVECDYKRTVTSIKLLGPLYFDESIYVAIKSDHSGHNLIQGLHNNVSVTLPVDHVFDNKSPQKVWISKDGKNLVALPTKQDSLYYWDLTNPTYQPLQECTLLGVENEQDTIISKQERFCRFSPNGEVITVFSANDRVINIQIMLSWNFHIIDQIKIDYANFNGYQVWSVGMSETGGLSIFGVIFPPYPSAGSIRVVVSSIPGIYDHINKAEKYFDAISNGILTDDSRLFASWEVMAAYNKLSVTPKQTFPDSKPVDSIIRDNVYELIFLSNNCYDPGVSLELDAAEKVVHLLTFSYPWDKTCKVHVFAVKCNHTLTIIAVRIVKRHRLPGDFTEMCIRILYTDQNIFGSSLSLEISQCEDYYLLTMAHKSELRTYSGILHASKTSVVITDFNIKCDAKYDIFAISNSRSITLPSDWLVSPNNIITNSSGFCGYVPNIGQDENYGLLRFGNKRRSIYGASKLQMWLIYTYRDRTNDNILDEKFINIVSNNYNSVFEDMNYDVKDWLFPCVFAGAMNIDAMSNSDFLTKKFLKQYHQSKELVIKNTMTITYCISAACRIQPIGVQSFLSHVSLWTMDVEDRVVNTRSNDDSNFIKRKFKNVRGSDELTRFSNFIREKFRNIRRNDILVGIVKSIRGKIKNIHKNDVFRGIVNFIRWRLNPYLLYDLLYLMKYTRSSQETDSNVIKYTLPFAGFCSYKNHVFRMPTWNYKSDSQHNSLQQMAMLSFGQVSTFISNQPKPNHSFAESPFSCLVDEISAIKDEDLLLDFFEIIWFKKLLNRKLDTFARMKYLERLLIPMIINLIMHLLSGILIMQNNQVGAKAAASVQLIVVAYLGLYELRRLMTRSKYWNSFFNYVNLITILLAFTMVIQILSGNQPSAAFIAFSTTIVWVDMILQFRFYKPVGVLLIILIDMVKEISWFLTLLATLLVGFAFLPYFLLRNEISIFNNKFNNFVSFGSALLEIIKFLVNDYDSLKPWSNNVPVQLFRILFIIVISLIFLNILIVLLNLHVKSITKKSQIKWLKQVAEMIVDIEKYLLTSQERSRTDWFPIWFTYTVTESEREEWEKYMELKGKKWSLIEIKDKSKSKIETLEQSIDELKSILQQLRAEIREKNNN</sequence>
<dbReference type="PANTHER" id="PTHR10582:SF2">
    <property type="entry name" value="INACTIVE"/>
    <property type="match status" value="1"/>
</dbReference>
<feature type="transmembrane region" description="Helical" evidence="3">
    <location>
        <begin position="1252"/>
        <end position="1274"/>
    </location>
</feature>
<evidence type="ECO:0000256" key="3">
    <source>
        <dbReference type="SAM" id="Phobius"/>
    </source>
</evidence>
<dbReference type="STRING" id="658196.A0A397SH57"/>
<evidence type="ECO:0000256" key="2">
    <source>
        <dbReference type="SAM" id="Coils"/>
    </source>
</evidence>
<accession>A0A397SH57</accession>
<dbReference type="OrthoDB" id="2330027at2759"/>
<keyword evidence="5" id="KW-1185">Reference proteome</keyword>
<feature type="transmembrane region" description="Helical" evidence="3">
    <location>
        <begin position="1058"/>
        <end position="1077"/>
    </location>
</feature>
<dbReference type="GO" id="GO:0005886">
    <property type="term" value="C:plasma membrane"/>
    <property type="evidence" value="ECO:0007669"/>
    <property type="project" value="TreeGrafter"/>
</dbReference>
<evidence type="ECO:0008006" key="6">
    <source>
        <dbReference type="Google" id="ProtNLM"/>
    </source>
</evidence>